<gene>
    <name evidence="7" type="ORF">GCM10022388_23720</name>
</gene>
<evidence type="ECO:0000256" key="5">
    <source>
        <dbReference type="ARBA" id="ARBA00023136"/>
    </source>
</evidence>
<dbReference type="Pfam" id="PF01040">
    <property type="entry name" value="UbiA"/>
    <property type="match status" value="1"/>
</dbReference>
<organism evidence="7 8">
    <name type="scientific">Flavobacterium chungnamense</name>
    <dbReference type="NCBI Taxonomy" id="706182"/>
    <lineage>
        <taxon>Bacteria</taxon>
        <taxon>Pseudomonadati</taxon>
        <taxon>Bacteroidota</taxon>
        <taxon>Flavobacteriia</taxon>
        <taxon>Flavobacteriales</taxon>
        <taxon>Flavobacteriaceae</taxon>
        <taxon>Flavobacterium</taxon>
    </lineage>
</organism>
<feature type="transmembrane region" description="Helical" evidence="6">
    <location>
        <begin position="205"/>
        <end position="222"/>
    </location>
</feature>
<evidence type="ECO:0000256" key="3">
    <source>
        <dbReference type="ARBA" id="ARBA00022692"/>
    </source>
</evidence>
<keyword evidence="5 6" id="KW-0472">Membrane</keyword>
<comment type="caution">
    <text evidence="7">The sequence shown here is derived from an EMBL/GenBank/DDBJ whole genome shotgun (WGS) entry which is preliminary data.</text>
</comment>
<evidence type="ECO:0000313" key="7">
    <source>
        <dbReference type="EMBL" id="GAA4056376.1"/>
    </source>
</evidence>
<proteinExistence type="predicted"/>
<dbReference type="NCBIfam" id="NF009512">
    <property type="entry name" value="PRK12872.1-1"/>
    <property type="match status" value="1"/>
</dbReference>
<accession>A0ABP7V068</accession>
<reference evidence="8" key="1">
    <citation type="journal article" date="2019" name="Int. J. Syst. Evol. Microbiol.">
        <title>The Global Catalogue of Microorganisms (GCM) 10K type strain sequencing project: providing services to taxonomists for standard genome sequencing and annotation.</title>
        <authorList>
            <consortium name="The Broad Institute Genomics Platform"/>
            <consortium name="The Broad Institute Genome Sequencing Center for Infectious Disease"/>
            <person name="Wu L."/>
            <person name="Ma J."/>
        </authorList>
    </citation>
    <scope>NUCLEOTIDE SEQUENCE [LARGE SCALE GENOMIC DNA]</scope>
    <source>
        <strain evidence="8">JCM 17068</strain>
    </source>
</reference>
<dbReference type="EMBL" id="BAABCS010000020">
    <property type="protein sequence ID" value="GAA4056376.1"/>
    <property type="molecule type" value="Genomic_DNA"/>
</dbReference>
<name>A0ABP7V068_9FLAO</name>
<dbReference type="Gene3D" id="1.10.357.140">
    <property type="entry name" value="UbiA prenyltransferase"/>
    <property type="match status" value="1"/>
</dbReference>
<dbReference type="PANTHER" id="PTHR42723:SF1">
    <property type="entry name" value="CHLOROPHYLL SYNTHASE, CHLOROPLASTIC"/>
    <property type="match status" value="1"/>
</dbReference>
<evidence type="ECO:0000256" key="2">
    <source>
        <dbReference type="ARBA" id="ARBA00022475"/>
    </source>
</evidence>
<feature type="transmembrane region" description="Helical" evidence="6">
    <location>
        <begin position="268"/>
        <end position="287"/>
    </location>
</feature>
<feature type="transmembrane region" description="Helical" evidence="6">
    <location>
        <begin position="234"/>
        <end position="256"/>
    </location>
</feature>
<dbReference type="InterPro" id="IPR000537">
    <property type="entry name" value="UbiA_prenyltransferase"/>
</dbReference>
<keyword evidence="4 6" id="KW-1133">Transmembrane helix</keyword>
<keyword evidence="8" id="KW-1185">Reference proteome</keyword>
<evidence type="ECO:0000256" key="4">
    <source>
        <dbReference type="ARBA" id="ARBA00022989"/>
    </source>
</evidence>
<feature type="transmembrane region" description="Helical" evidence="6">
    <location>
        <begin position="94"/>
        <end position="111"/>
    </location>
</feature>
<keyword evidence="3 6" id="KW-0812">Transmembrane</keyword>
<dbReference type="Proteomes" id="UP001500426">
    <property type="component" value="Unassembled WGS sequence"/>
</dbReference>
<dbReference type="Gene3D" id="1.20.120.1780">
    <property type="entry name" value="UbiA prenyltransferase"/>
    <property type="match status" value="1"/>
</dbReference>
<dbReference type="CDD" id="cd13961">
    <property type="entry name" value="PT_UbiA_DGGGPS"/>
    <property type="match status" value="1"/>
</dbReference>
<comment type="subcellular location">
    <subcellularLocation>
        <location evidence="1">Membrane</location>
        <topology evidence="1">Multi-pass membrane protein</topology>
    </subcellularLocation>
</comment>
<feature type="transmembrane region" description="Helical" evidence="6">
    <location>
        <begin position="154"/>
        <end position="173"/>
    </location>
</feature>
<feature type="transmembrane region" description="Helical" evidence="6">
    <location>
        <begin position="20"/>
        <end position="41"/>
    </location>
</feature>
<evidence type="ECO:0000256" key="6">
    <source>
        <dbReference type="SAM" id="Phobius"/>
    </source>
</evidence>
<feature type="transmembrane region" description="Helical" evidence="6">
    <location>
        <begin position="70"/>
        <end position="88"/>
    </location>
</feature>
<evidence type="ECO:0000256" key="1">
    <source>
        <dbReference type="ARBA" id="ARBA00004141"/>
    </source>
</evidence>
<sequence length="291" mass="33031">MQLVIRFGYLELINIPLSLWYWQYTLLILATVLIAAGGYVINDIFDQETDTENKPNKVIIGKSISESKAYIIYASLTITGVACGFILANSVEHPNFAVVFVLIATLLYFYASTLKQMVLVGNIVVALLLAFSVIIIGMFDIFPNTFDINRKQMTLAFSILLDYAIFAFIINLVREIIKDIQDVKGDALQEMKTLPITIGIQKTRIIAFIVLLLPTLYLLYYSKTYLFENNLFYGLAYLLAFVIAPMIMCLVQIWNAKENNDYKKISMLLKWIIFFGILSIAVVTLNIKHNA</sequence>
<keyword evidence="2" id="KW-1003">Cell membrane</keyword>
<feature type="transmembrane region" description="Helical" evidence="6">
    <location>
        <begin position="118"/>
        <end position="142"/>
    </location>
</feature>
<dbReference type="InterPro" id="IPR044878">
    <property type="entry name" value="UbiA_sf"/>
</dbReference>
<protein>
    <submittedName>
        <fullName evidence="7">Geranylgeranylglycerol-phosphate geranylgeranyltransferase</fullName>
    </submittedName>
</protein>
<evidence type="ECO:0000313" key="8">
    <source>
        <dbReference type="Proteomes" id="UP001500426"/>
    </source>
</evidence>
<dbReference type="PANTHER" id="PTHR42723">
    <property type="entry name" value="CHLOROPHYLL SYNTHASE"/>
    <property type="match status" value="1"/>
</dbReference>
<dbReference type="InterPro" id="IPR050475">
    <property type="entry name" value="Prenyltransferase_related"/>
</dbReference>